<dbReference type="EMBL" id="JGYS01000013">
    <property type="protein sequence ID" value="KFI53841.1"/>
    <property type="molecule type" value="Genomic_DNA"/>
</dbReference>
<accession>A0A087A4Z1</accession>
<evidence type="ECO:0000256" key="1">
    <source>
        <dbReference type="ARBA" id="ARBA00004196"/>
    </source>
</evidence>
<dbReference type="InterPro" id="IPR043708">
    <property type="entry name" value="DUF5648"/>
</dbReference>
<reference evidence="4 5" key="1">
    <citation type="submission" date="2014-03" db="EMBL/GenBank/DDBJ databases">
        <title>Genomics of Bifidobacteria.</title>
        <authorList>
            <person name="Ventura M."/>
            <person name="Milani C."/>
            <person name="Lugli G.A."/>
        </authorList>
    </citation>
    <scope>NUCLEOTIDE SEQUENCE [LARGE SCALE GENOMIC DNA]</scope>
    <source>
        <strain evidence="4 5">DSM 23973</strain>
    </source>
</reference>
<evidence type="ECO:0000313" key="5">
    <source>
        <dbReference type="Proteomes" id="UP000029072"/>
    </source>
</evidence>
<feature type="chain" id="PRO_5001818281" evidence="2">
    <location>
        <begin position="34"/>
        <end position="817"/>
    </location>
</feature>
<dbReference type="Pfam" id="PF18885">
    <property type="entry name" value="DUF5648"/>
    <property type="match status" value="1"/>
</dbReference>
<dbReference type="RefSeq" id="WP_052401205.1">
    <property type="nucleotide sequence ID" value="NZ_JGYS01000013.1"/>
</dbReference>
<dbReference type="STRING" id="1437609.BCAL_1655"/>
<dbReference type="GO" id="GO:0030313">
    <property type="term" value="C:cell envelope"/>
    <property type="evidence" value="ECO:0007669"/>
    <property type="project" value="UniProtKB-SubCell"/>
</dbReference>
<dbReference type="InterPro" id="IPR042229">
    <property type="entry name" value="Listeria/Bacterioides_rpt_sf"/>
</dbReference>
<proteinExistence type="predicted"/>
<feature type="signal peptide" evidence="2">
    <location>
        <begin position="1"/>
        <end position="33"/>
    </location>
</feature>
<dbReference type="AlphaFoldDB" id="A0A087A4Z1"/>
<dbReference type="eggNOG" id="COG3757">
    <property type="taxonomic scope" value="Bacteria"/>
</dbReference>
<gene>
    <name evidence="4" type="ORF">BCAL_1655</name>
</gene>
<evidence type="ECO:0000313" key="4">
    <source>
        <dbReference type="EMBL" id="KFI53841.1"/>
    </source>
</evidence>
<feature type="domain" description="DUF5648" evidence="3">
    <location>
        <begin position="682"/>
        <end position="813"/>
    </location>
</feature>
<comment type="subcellular location">
    <subcellularLocation>
        <location evidence="1">Cell envelope</location>
    </subcellularLocation>
</comment>
<comment type="caution">
    <text evidence="4">The sequence shown here is derived from an EMBL/GenBank/DDBJ whole genome shotgun (WGS) entry which is preliminary data.</text>
</comment>
<sequence length="817" mass="87607">MTGNTSKWRAPLAGLASIAMLATMGMVAGTANAATNVTASDWSEAASDGSNATKYTVLVYRADQPYDRSTAVEVKGTYGQVEDLTSLADPYDGDSSKILSYFSTDLAGEHKVPSDYVLTGDVKLFAQYKDAVTVTFDVDNTNSVTAADKTVKIAKGSALTADDYAAALDTNANGSPKEPGASAWPSDTFVGWTTTYSASKSSDALYEGAAINADTTLYPRVAAAQNVATITFRNLGESVKFTRATLNGHAFPAYRLPMNQNAKGSWDYDFKTPISAGKNIGTGNDYYNADDVDANAVFTPADASAQDVTVVFNYQDGGARGVATEKVETTSDQQVTAPTTPAQAGAVFTGWYTVRDASGQSNKYDFDKSVDANFKDATGVVNLYAGWDYTNVSRIKLNLKYKTALGARIIEYVRPGSTVTLPAGLEEYYQTEAQQDADKGEYTASKLTGWEYGSAKDVVTTVKAPAAKSTTELTAHWSTDHAYLLDANGGKFADGSTSQWATVAEGAAISFPVPTRAGYTFGAWQVVSDGDSAAEGLVLNSANGQFYAYNDKFENFFDINSKPVVSTQLKDLTGPVKFKALWWSGAVQVTKATYDFNGVLKYENVEKDYAAVEAAGYTKASAKSFVDAQYALRDEYAAYTGLKTGSQAQIDAAVKLNAKYDAAKALLVKSNGAEVPAGRVAVYRAFNPNETRGGSHLYTTSEAEYNAVVRAGWKGEGVQFQTTSSKSASPVYRLYNPNDGSHFYTLSEVEYKHTVKAGWKYEGIGWYVAKDASNDVLRIYNPNSGEHVFTLSKAEVNNAVKAGWNDEGVGFKAYPAK</sequence>
<dbReference type="Pfam" id="PF09479">
    <property type="entry name" value="Flg_new"/>
    <property type="match status" value="2"/>
</dbReference>
<protein>
    <submittedName>
        <fullName evidence="4">Mannosyl-glycoprotein endo-beta-N-acetylglucosaminidase</fullName>
    </submittedName>
</protein>
<name>A0A087A4Z1_9BIFI</name>
<organism evidence="4 5">
    <name type="scientific">Bifidobacterium callitrichos DSM 23973</name>
    <dbReference type="NCBI Taxonomy" id="1437609"/>
    <lineage>
        <taxon>Bacteria</taxon>
        <taxon>Bacillati</taxon>
        <taxon>Actinomycetota</taxon>
        <taxon>Actinomycetes</taxon>
        <taxon>Bifidobacteriales</taxon>
        <taxon>Bifidobacteriaceae</taxon>
        <taxon>Bifidobacterium</taxon>
    </lineage>
</organism>
<evidence type="ECO:0000259" key="3">
    <source>
        <dbReference type="Pfam" id="PF18885"/>
    </source>
</evidence>
<evidence type="ECO:0000256" key="2">
    <source>
        <dbReference type="SAM" id="SignalP"/>
    </source>
</evidence>
<dbReference type="Gene3D" id="2.60.40.4270">
    <property type="entry name" value="Listeria-Bacteroides repeat domain"/>
    <property type="match status" value="1"/>
</dbReference>
<keyword evidence="2" id="KW-0732">Signal</keyword>
<dbReference type="Proteomes" id="UP000029072">
    <property type="component" value="Unassembled WGS sequence"/>
</dbReference>
<dbReference type="InterPro" id="IPR013378">
    <property type="entry name" value="InlB-like_B-rpt"/>
</dbReference>